<sequence>MKRGEMVNSTSNRIKVYFGVCMLICLSVFPFVNDSRSLLILFTQIFIFAIFAMSFDILLGYTGIVSFGHCMFFGIGAYGVALLFDRQGVSITNFLIGIVAAIIISAIVSYIIGLLSLRLKSHFYAMLTLAISQLFFVLAEKWRGLTHGGDGFTFGVPDLFRDRFNFYYVTLICLIVIFILLRLFTKSSIGKVLKAISQNEQRVEALGYKVLHYKIIASIVAGVVATISGGLFVITLRFVNTAVFSIEMTLNALLMTMIGGVGTLIGAIAGAGIIESLKYYLSELATAYPIFERWTIILGLLYIIVLLVFPKGLVGTIKRLKNVKQSKKEKSAEVEQNV</sequence>
<feature type="transmembrane region" description="Helical" evidence="6">
    <location>
        <begin position="166"/>
        <end position="184"/>
    </location>
</feature>
<gene>
    <name evidence="7" type="ORF">BC05F1_01975</name>
</gene>
<dbReference type="PANTHER" id="PTHR30482">
    <property type="entry name" value="HIGH-AFFINITY BRANCHED-CHAIN AMINO ACID TRANSPORT SYSTEM PERMEASE"/>
    <property type="match status" value="1"/>
</dbReference>
<keyword evidence="3 6" id="KW-0812">Transmembrane</keyword>
<feature type="transmembrane region" description="Helical" evidence="6">
    <location>
        <begin position="251"/>
        <end position="274"/>
    </location>
</feature>
<dbReference type="AlphaFoldDB" id="A0A1C4CJA8"/>
<dbReference type="GO" id="GO:0005886">
    <property type="term" value="C:plasma membrane"/>
    <property type="evidence" value="ECO:0007669"/>
    <property type="project" value="UniProtKB-SubCell"/>
</dbReference>
<evidence type="ECO:0000256" key="3">
    <source>
        <dbReference type="ARBA" id="ARBA00022692"/>
    </source>
</evidence>
<dbReference type="InterPro" id="IPR043428">
    <property type="entry name" value="LivM-like"/>
</dbReference>
<evidence type="ECO:0000256" key="5">
    <source>
        <dbReference type="ARBA" id="ARBA00023136"/>
    </source>
</evidence>
<feature type="transmembrane region" description="Helical" evidence="6">
    <location>
        <begin position="91"/>
        <end position="115"/>
    </location>
</feature>
<reference evidence="8" key="1">
    <citation type="submission" date="2016-08" db="EMBL/GenBank/DDBJ databases">
        <authorList>
            <person name="Loux V."/>
            <person name="Rue O."/>
        </authorList>
    </citation>
    <scope>NUCLEOTIDE SEQUENCE [LARGE SCALE GENOMIC DNA]</scope>
    <source>
        <strain evidence="8">INRA Bc05-F1</strain>
    </source>
</reference>
<keyword evidence="5 6" id="KW-0472">Membrane</keyword>
<dbReference type="InterPro" id="IPR001851">
    <property type="entry name" value="ABC_transp_permease"/>
</dbReference>
<protein>
    <submittedName>
        <fullName evidence="7">Branched-chain amino acid ABC transporter, permease protein</fullName>
    </submittedName>
</protein>
<keyword evidence="4 6" id="KW-1133">Transmembrane helix</keyword>
<feature type="transmembrane region" description="Helical" evidence="6">
    <location>
        <begin position="121"/>
        <end position="139"/>
    </location>
</feature>
<feature type="transmembrane region" description="Helical" evidence="6">
    <location>
        <begin position="39"/>
        <end position="58"/>
    </location>
</feature>
<keyword evidence="2" id="KW-1003">Cell membrane</keyword>
<accession>A0A1C4CJA8</accession>
<dbReference type="PANTHER" id="PTHR30482:SF17">
    <property type="entry name" value="ABC TRANSPORTER ATP-BINDING PROTEIN"/>
    <property type="match status" value="1"/>
</dbReference>
<evidence type="ECO:0000256" key="1">
    <source>
        <dbReference type="ARBA" id="ARBA00004651"/>
    </source>
</evidence>
<evidence type="ECO:0000313" key="8">
    <source>
        <dbReference type="Proteomes" id="UP000196052"/>
    </source>
</evidence>
<feature type="transmembrane region" description="Helical" evidence="6">
    <location>
        <begin position="294"/>
        <end position="314"/>
    </location>
</feature>
<dbReference type="Pfam" id="PF02653">
    <property type="entry name" value="BPD_transp_2"/>
    <property type="match status" value="1"/>
</dbReference>
<dbReference type="CDD" id="cd06581">
    <property type="entry name" value="TM_PBP1_LivM_like"/>
    <property type="match status" value="1"/>
</dbReference>
<dbReference type="Proteomes" id="UP000196052">
    <property type="component" value="Unassembled WGS sequence"/>
</dbReference>
<evidence type="ECO:0000256" key="6">
    <source>
        <dbReference type="SAM" id="Phobius"/>
    </source>
</evidence>
<dbReference type="EMBL" id="FMBE01000013">
    <property type="protein sequence ID" value="SCC19134.1"/>
    <property type="molecule type" value="Genomic_DNA"/>
</dbReference>
<evidence type="ECO:0000256" key="4">
    <source>
        <dbReference type="ARBA" id="ARBA00022989"/>
    </source>
</evidence>
<proteinExistence type="predicted"/>
<feature type="transmembrane region" description="Helical" evidence="6">
    <location>
        <begin position="14"/>
        <end position="32"/>
    </location>
</feature>
<dbReference type="GO" id="GO:0015658">
    <property type="term" value="F:branched-chain amino acid transmembrane transporter activity"/>
    <property type="evidence" value="ECO:0007669"/>
    <property type="project" value="InterPro"/>
</dbReference>
<feature type="transmembrane region" description="Helical" evidence="6">
    <location>
        <begin position="215"/>
        <end position="239"/>
    </location>
</feature>
<feature type="transmembrane region" description="Helical" evidence="6">
    <location>
        <begin position="64"/>
        <end position="84"/>
    </location>
</feature>
<name>A0A1C4CJA8_9BACI</name>
<organism evidence="7 8">
    <name type="scientific">Bacillus wiedmannii</name>
    <dbReference type="NCBI Taxonomy" id="1890302"/>
    <lineage>
        <taxon>Bacteria</taxon>
        <taxon>Bacillati</taxon>
        <taxon>Bacillota</taxon>
        <taxon>Bacilli</taxon>
        <taxon>Bacillales</taxon>
        <taxon>Bacillaceae</taxon>
        <taxon>Bacillus</taxon>
        <taxon>Bacillus cereus group</taxon>
    </lineage>
</organism>
<evidence type="ECO:0000256" key="2">
    <source>
        <dbReference type="ARBA" id="ARBA00022475"/>
    </source>
</evidence>
<evidence type="ECO:0000313" key="7">
    <source>
        <dbReference type="EMBL" id="SCC19134.1"/>
    </source>
</evidence>
<comment type="subcellular location">
    <subcellularLocation>
        <location evidence="1">Cell membrane</location>
        <topology evidence="1">Multi-pass membrane protein</topology>
    </subcellularLocation>
</comment>